<keyword evidence="1" id="KW-1133">Transmembrane helix</keyword>
<evidence type="ECO:0000313" key="2">
    <source>
        <dbReference type="EMBL" id="AZJ31912.1"/>
    </source>
</evidence>
<sequence>MKKDWLKNSVTYLFLVLFLSVKMTGIHVLMHTDDMDHAVHCTMCDHSITHDLTPALTPNFQNLIIDRFEIIVQKSIIKNYKFIATSNFALYQFISRPPPPFLL</sequence>
<keyword evidence="3" id="KW-1185">Reference proteome</keyword>
<keyword evidence="1" id="KW-0472">Membrane</keyword>
<dbReference type="Proteomes" id="UP000269693">
    <property type="component" value="Chromosome"/>
</dbReference>
<feature type="transmembrane region" description="Helical" evidence="1">
    <location>
        <begin position="12"/>
        <end position="30"/>
    </location>
</feature>
<evidence type="ECO:0000256" key="1">
    <source>
        <dbReference type="SAM" id="Phobius"/>
    </source>
</evidence>
<protein>
    <recommendedName>
        <fullName evidence="4">DUF2946 domain-containing protein</fullName>
    </recommendedName>
</protein>
<gene>
    <name evidence="2" type="ORF">D6200_04745</name>
</gene>
<name>A0ABM7CDT7_9FLAO</name>
<organism evidence="2 3">
    <name type="scientific">Tenacibaculum mesophilum</name>
    <dbReference type="NCBI Taxonomy" id="104268"/>
    <lineage>
        <taxon>Bacteria</taxon>
        <taxon>Pseudomonadati</taxon>
        <taxon>Bacteroidota</taxon>
        <taxon>Flavobacteriia</taxon>
        <taxon>Flavobacteriales</taxon>
        <taxon>Flavobacteriaceae</taxon>
        <taxon>Tenacibaculum</taxon>
    </lineage>
</organism>
<accession>A0ABM7CDT7</accession>
<keyword evidence="1" id="KW-0812">Transmembrane</keyword>
<proteinExistence type="predicted"/>
<evidence type="ECO:0008006" key="4">
    <source>
        <dbReference type="Google" id="ProtNLM"/>
    </source>
</evidence>
<dbReference type="EMBL" id="CP032544">
    <property type="protein sequence ID" value="AZJ31912.1"/>
    <property type="molecule type" value="Genomic_DNA"/>
</dbReference>
<dbReference type="RefSeq" id="WP_073183005.1">
    <property type="nucleotide sequence ID" value="NZ_CP032544.1"/>
</dbReference>
<reference evidence="2 3" key="1">
    <citation type="submission" date="2018-09" db="EMBL/GenBank/DDBJ databases">
        <title>Insights into the microbiota of Asian seabass (Lates calcarifer) with tenacibaculosis symptoms and description of sp. nov. Tenacibaculum singaporense.</title>
        <authorList>
            <person name="Miyake S."/>
            <person name="Soh M."/>
            <person name="Azman M.N."/>
            <person name="Ngoh S.Y."/>
            <person name="Orban L."/>
            <person name="Seedorf H."/>
        </authorList>
    </citation>
    <scope>NUCLEOTIDE SEQUENCE [LARGE SCALE GENOMIC DNA]</scope>
    <source>
        <strain evidence="2 3">DSM 13764</strain>
    </source>
</reference>
<evidence type="ECO:0000313" key="3">
    <source>
        <dbReference type="Proteomes" id="UP000269693"/>
    </source>
</evidence>